<dbReference type="AlphaFoldDB" id="A0A1M5MSP5"/>
<dbReference type="OrthoDB" id="8254311at2"/>
<evidence type="ECO:0000313" key="3">
    <source>
        <dbReference type="Proteomes" id="UP000190675"/>
    </source>
</evidence>
<feature type="coiled-coil region" evidence="1">
    <location>
        <begin position="21"/>
        <end position="76"/>
    </location>
</feature>
<evidence type="ECO:0000313" key="2">
    <source>
        <dbReference type="EMBL" id="SHG80112.1"/>
    </source>
</evidence>
<accession>A0A1M5MSP5</accession>
<name>A0A1M5MSP5_9BRAD</name>
<proteinExistence type="predicted"/>
<dbReference type="EMBL" id="LT670818">
    <property type="protein sequence ID" value="SHG80112.1"/>
    <property type="molecule type" value="Genomic_DNA"/>
</dbReference>
<evidence type="ECO:0000256" key="1">
    <source>
        <dbReference type="SAM" id="Coils"/>
    </source>
</evidence>
<gene>
    <name evidence="2" type="ORF">SAMN05444169_4205</name>
</gene>
<reference evidence="2 3" key="1">
    <citation type="submission" date="2016-11" db="EMBL/GenBank/DDBJ databases">
        <authorList>
            <person name="Jaros S."/>
            <person name="Januszkiewicz K."/>
            <person name="Wedrychowicz H."/>
        </authorList>
    </citation>
    <scope>NUCLEOTIDE SEQUENCE [LARGE SCALE GENOMIC DNA]</scope>
    <source>
        <strain evidence="2 3">GAS242</strain>
    </source>
</reference>
<keyword evidence="1" id="KW-0175">Coiled coil</keyword>
<organism evidence="2 3">
    <name type="scientific">Bradyrhizobium erythrophlei</name>
    <dbReference type="NCBI Taxonomy" id="1437360"/>
    <lineage>
        <taxon>Bacteria</taxon>
        <taxon>Pseudomonadati</taxon>
        <taxon>Pseudomonadota</taxon>
        <taxon>Alphaproteobacteria</taxon>
        <taxon>Hyphomicrobiales</taxon>
        <taxon>Nitrobacteraceae</taxon>
        <taxon>Bradyrhizobium</taxon>
    </lineage>
</organism>
<protein>
    <submittedName>
        <fullName evidence="2">Uncharacterized protein</fullName>
    </submittedName>
</protein>
<dbReference type="Proteomes" id="UP000190675">
    <property type="component" value="Chromosome I"/>
</dbReference>
<dbReference type="RefSeq" id="WP_079573595.1">
    <property type="nucleotide sequence ID" value="NZ_LT670818.1"/>
</dbReference>
<sequence length="81" mass="9337">MKHQRHFETATREAVQTRTLIDDLNRIVQILNSAIANEEQRAGIFDPLEAAYPMHARELLARRDNLTDTIAALELRLGRKK</sequence>